<gene>
    <name evidence="1" type="ORF">L9S41_14770</name>
</gene>
<protein>
    <submittedName>
        <fullName evidence="1">Uncharacterized protein</fullName>
    </submittedName>
</protein>
<accession>A0ABY5ZMJ4</accession>
<dbReference type="NCBIfam" id="NF045727">
    <property type="entry name" value="GSU3529_fam"/>
    <property type="match status" value="1"/>
</dbReference>
<evidence type="ECO:0000313" key="2">
    <source>
        <dbReference type="Proteomes" id="UP001060414"/>
    </source>
</evidence>
<evidence type="ECO:0000313" key="1">
    <source>
        <dbReference type="EMBL" id="UWZ78934.1"/>
    </source>
</evidence>
<dbReference type="Proteomes" id="UP001060414">
    <property type="component" value="Chromosome"/>
</dbReference>
<reference evidence="1" key="1">
    <citation type="journal article" date="2022" name="Environ. Microbiol.">
        <title>Geoalkalibacter halelectricus SAP #1 sp. nov. possessing extracellular electron transfer and mineral#reducing capabilities from a haloalkaline environment.</title>
        <authorList>
            <person name="Yadav S."/>
            <person name="Singh R."/>
            <person name="Sundharam S.S."/>
            <person name="Chaudhary S."/>
            <person name="Krishnamurthi S."/>
            <person name="Patil S.A."/>
        </authorList>
    </citation>
    <scope>NUCLEOTIDE SEQUENCE</scope>
    <source>
        <strain evidence="1">SAP-1</strain>
    </source>
</reference>
<proteinExistence type="predicted"/>
<dbReference type="RefSeq" id="WP_260747296.1">
    <property type="nucleotide sequence ID" value="NZ_CP092109.1"/>
</dbReference>
<name>A0ABY5ZMJ4_9BACT</name>
<dbReference type="EMBL" id="CP092109">
    <property type="protein sequence ID" value="UWZ78934.1"/>
    <property type="molecule type" value="Genomic_DNA"/>
</dbReference>
<organism evidence="1 2">
    <name type="scientific">Geoalkalibacter halelectricus</name>
    <dbReference type="NCBI Taxonomy" id="2847045"/>
    <lineage>
        <taxon>Bacteria</taxon>
        <taxon>Pseudomonadati</taxon>
        <taxon>Thermodesulfobacteriota</taxon>
        <taxon>Desulfuromonadia</taxon>
        <taxon>Desulfuromonadales</taxon>
        <taxon>Geoalkalibacteraceae</taxon>
        <taxon>Geoalkalibacter</taxon>
    </lineage>
</organism>
<sequence>MVFEKLTDALHAARQEQELPDYLAEQILFILDNREKFRGREDQLAKLTEQVSLYDTYGQTGYLGMGVSNLILEKSLQRLIDIQPEQQ</sequence>
<keyword evidence="2" id="KW-1185">Reference proteome</keyword>